<protein>
    <submittedName>
        <fullName evidence="2">Uncharacterized protein</fullName>
    </submittedName>
</protein>
<gene>
    <name evidence="2" type="ORF">A2U01_0013524</name>
</gene>
<dbReference type="InterPro" id="IPR043502">
    <property type="entry name" value="DNA/RNA_pol_sf"/>
</dbReference>
<feature type="region of interest" description="Disordered" evidence="1">
    <location>
        <begin position="36"/>
        <end position="55"/>
    </location>
</feature>
<keyword evidence="3" id="KW-1185">Reference proteome</keyword>
<dbReference type="InterPro" id="IPR032567">
    <property type="entry name" value="RTL1-rel"/>
</dbReference>
<dbReference type="Pfam" id="PF13975">
    <property type="entry name" value="gag-asp_proteas"/>
    <property type="match status" value="1"/>
</dbReference>
<dbReference type="Gene3D" id="2.40.70.10">
    <property type="entry name" value="Acid Proteases"/>
    <property type="match status" value="1"/>
</dbReference>
<dbReference type="EMBL" id="LXQA010022989">
    <property type="protein sequence ID" value="MCH92584.1"/>
    <property type="molecule type" value="Genomic_DNA"/>
</dbReference>
<dbReference type="PANTHER" id="PTHR15503">
    <property type="entry name" value="LDOC1 RELATED"/>
    <property type="match status" value="1"/>
</dbReference>
<name>A0A392N267_9FABA</name>
<dbReference type="AlphaFoldDB" id="A0A392N267"/>
<organism evidence="2 3">
    <name type="scientific">Trifolium medium</name>
    <dbReference type="NCBI Taxonomy" id="97028"/>
    <lineage>
        <taxon>Eukaryota</taxon>
        <taxon>Viridiplantae</taxon>
        <taxon>Streptophyta</taxon>
        <taxon>Embryophyta</taxon>
        <taxon>Tracheophyta</taxon>
        <taxon>Spermatophyta</taxon>
        <taxon>Magnoliopsida</taxon>
        <taxon>eudicotyledons</taxon>
        <taxon>Gunneridae</taxon>
        <taxon>Pentapetalae</taxon>
        <taxon>rosids</taxon>
        <taxon>fabids</taxon>
        <taxon>Fabales</taxon>
        <taxon>Fabaceae</taxon>
        <taxon>Papilionoideae</taxon>
        <taxon>50 kb inversion clade</taxon>
        <taxon>NPAAA clade</taxon>
        <taxon>Hologalegina</taxon>
        <taxon>IRL clade</taxon>
        <taxon>Trifolieae</taxon>
        <taxon>Trifolium</taxon>
    </lineage>
</organism>
<accession>A0A392N267</accession>
<dbReference type="SUPFAM" id="SSF56672">
    <property type="entry name" value="DNA/RNA polymerases"/>
    <property type="match status" value="1"/>
</dbReference>
<comment type="caution">
    <text evidence="2">The sequence shown here is derived from an EMBL/GenBank/DDBJ whole genome shotgun (WGS) entry which is preliminary data.</text>
</comment>
<evidence type="ECO:0000313" key="2">
    <source>
        <dbReference type="EMBL" id="MCH92584.1"/>
    </source>
</evidence>
<dbReference type="PANTHER" id="PTHR15503:SF22">
    <property type="entry name" value="TRANSPOSON TY3-I GAG POLYPROTEIN"/>
    <property type="match status" value="1"/>
</dbReference>
<dbReference type="SUPFAM" id="SSF50630">
    <property type="entry name" value="Acid proteases"/>
    <property type="match status" value="1"/>
</dbReference>
<feature type="compositionally biased region" description="Acidic residues" evidence="1">
    <location>
        <begin position="36"/>
        <end position="47"/>
    </location>
</feature>
<evidence type="ECO:0000256" key="1">
    <source>
        <dbReference type="SAM" id="MobiDB-lite"/>
    </source>
</evidence>
<reference evidence="2 3" key="1">
    <citation type="journal article" date="2018" name="Front. Plant Sci.">
        <title>Red Clover (Trifolium pratense) and Zigzag Clover (T. medium) - A Picture of Genomic Similarities and Differences.</title>
        <authorList>
            <person name="Dluhosova J."/>
            <person name="Istvanek J."/>
            <person name="Nedelnik J."/>
            <person name="Repkova J."/>
        </authorList>
    </citation>
    <scope>NUCLEOTIDE SEQUENCE [LARGE SCALE GENOMIC DNA]</scope>
    <source>
        <strain evidence="3">cv. 10/8</strain>
        <tissue evidence="2">Leaf</tissue>
    </source>
</reference>
<dbReference type="CDD" id="cd00303">
    <property type="entry name" value="retropepsin_like"/>
    <property type="match status" value="1"/>
</dbReference>
<feature type="non-terminal residue" evidence="2">
    <location>
        <position position="301"/>
    </location>
</feature>
<dbReference type="Proteomes" id="UP000265520">
    <property type="component" value="Unassembled WGS sequence"/>
</dbReference>
<dbReference type="InterPro" id="IPR021109">
    <property type="entry name" value="Peptidase_aspartic_dom_sf"/>
</dbReference>
<sequence>MQLRRDKGLCYFCDERFSHTHRCPNRRLMMLQLAEDDEESLDPDPPEDIPNSSTGEEIQHHLSMNAMKGNSGMGIIRFTGTIGNIEVQVLVDGGSSDTYLQPRIAQFLKVPIEPTPKFQVLVGNGQCLTVEGMVRQLHIQVQGHELIVPAYLLPVAGADLILGSSWLATLGPHIADYASLSLKFYQLGKFITLQGEKQASPQHSQLHQLRRMRNTNAIEQCFTIQLVEAVSPQDTLAELPDDIEPELALLLYSYRKVFHTPSGLPPPRDHHHEIHLKEGTKPVKVKPYRYPHSQKEEIEKM</sequence>
<proteinExistence type="predicted"/>
<evidence type="ECO:0000313" key="3">
    <source>
        <dbReference type="Proteomes" id="UP000265520"/>
    </source>
</evidence>